<feature type="domain" description="J" evidence="2">
    <location>
        <begin position="17"/>
        <end position="89"/>
    </location>
</feature>
<protein>
    <recommendedName>
        <fullName evidence="2">J domain-containing protein</fullName>
    </recommendedName>
</protein>
<feature type="region of interest" description="Disordered" evidence="1">
    <location>
        <begin position="266"/>
        <end position="314"/>
    </location>
</feature>
<gene>
    <name evidence="3" type="ORF">H4R20_004452</name>
</gene>
<dbReference type="Proteomes" id="UP001140094">
    <property type="component" value="Unassembled WGS sequence"/>
</dbReference>
<dbReference type="EMBL" id="JANBUO010001182">
    <property type="protein sequence ID" value="KAJ2799413.1"/>
    <property type="molecule type" value="Genomic_DNA"/>
</dbReference>
<dbReference type="SMART" id="SM00271">
    <property type="entry name" value="DnaJ"/>
    <property type="match status" value="1"/>
</dbReference>
<dbReference type="PRINTS" id="PR00625">
    <property type="entry name" value="JDOMAIN"/>
</dbReference>
<feature type="compositionally biased region" description="Basic residues" evidence="1">
    <location>
        <begin position="222"/>
        <end position="236"/>
    </location>
</feature>
<dbReference type="PROSITE" id="PS00636">
    <property type="entry name" value="DNAJ_1"/>
    <property type="match status" value="1"/>
</dbReference>
<dbReference type="InterPro" id="IPR001623">
    <property type="entry name" value="DnaJ_domain"/>
</dbReference>
<keyword evidence="4" id="KW-1185">Reference proteome</keyword>
<feature type="compositionally biased region" description="Basic residues" evidence="1">
    <location>
        <begin position="277"/>
        <end position="286"/>
    </location>
</feature>
<dbReference type="InterPro" id="IPR018253">
    <property type="entry name" value="DnaJ_domain_CS"/>
</dbReference>
<accession>A0A9W8LRQ5</accession>
<name>A0A9W8LRQ5_9FUNG</name>
<evidence type="ECO:0000313" key="3">
    <source>
        <dbReference type="EMBL" id="KAJ2799413.1"/>
    </source>
</evidence>
<dbReference type="InterPro" id="IPR052594">
    <property type="entry name" value="J_domain-containing_protein"/>
</dbReference>
<dbReference type="OrthoDB" id="110024at2759"/>
<evidence type="ECO:0000256" key="1">
    <source>
        <dbReference type="SAM" id="MobiDB-lite"/>
    </source>
</evidence>
<dbReference type="PANTHER" id="PTHR44144">
    <property type="entry name" value="DNAJ HOMOLOG SUBFAMILY C MEMBER 9"/>
    <property type="match status" value="1"/>
</dbReference>
<reference evidence="3" key="1">
    <citation type="submission" date="2022-07" db="EMBL/GenBank/DDBJ databases">
        <title>Phylogenomic reconstructions and comparative analyses of Kickxellomycotina fungi.</title>
        <authorList>
            <person name="Reynolds N.K."/>
            <person name="Stajich J.E."/>
            <person name="Barry K."/>
            <person name="Grigoriev I.V."/>
            <person name="Crous P."/>
            <person name="Smith M.E."/>
        </authorList>
    </citation>
    <scope>NUCLEOTIDE SEQUENCE</scope>
    <source>
        <strain evidence="3">NRRL 1565</strain>
    </source>
</reference>
<organism evidence="3 4">
    <name type="scientific">Coemansia guatemalensis</name>
    <dbReference type="NCBI Taxonomy" id="2761395"/>
    <lineage>
        <taxon>Eukaryota</taxon>
        <taxon>Fungi</taxon>
        <taxon>Fungi incertae sedis</taxon>
        <taxon>Zoopagomycota</taxon>
        <taxon>Kickxellomycotina</taxon>
        <taxon>Kickxellomycetes</taxon>
        <taxon>Kickxellales</taxon>
        <taxon>Kickxellaceae</taxon>
        <taxon>Coemansia</taxon>
    </lineage>
</organism>
<sequence>MSKGTPFDLGEDEDIPDLYELLDVPRAATDEELRKAYRKRALRTHPDKWAHLDPNSEEAKARTLEFQQLGYAYSILKDPKRRTIYDKTGRVDDILDVVEEGKDWDAYFRELWSGVVDASTIEQFAKTYKGSDEEKADILSAYNIHKGDIDLIFTEVLLVEVDDEPRFVEVIEAAIKEKSIKRTKAYTRTKKTAAKRKRKADEEATEAEALRKELGLDDQLRKIKRDQKKKASGKRKHESEDGSDDDAFKALVRQRTSSRMDAIIANIEEKYTSQQPSKKKGKKSRSAKQPAATAFAEPSEEEFQALQAKMFGKT</sequence>
<dbReference type="PANTHER" id="PTHR44144:SF1">
    <property type="entry name" value="DNAJ HOMOLOG SUBFAMILY C MEMBER 9"/>
    <property type="match status" value="1"/>
</dbReference>
<dbReference type="GO" id="GO:0005737">
    <property type="term" value="C:cytoplasm"/>
    <property type="evidence" value="ECO:0007669"/>
    <property type="project" value="TreeGrafter"/>
</dbReference>
<dbReference type="InterPro" id="IPR036869">
    <property type="entry name" value="J_dom_sf"/>
</dbReference>
<dbReference type="InterPro" id="IPR056453">
    <property type="entry name" value="HTH_DNAJC9"/>
</dbReference>
<dbReference type="GO" id="GO:0005634">
    <property type="term" value="C:nucleus"/>
    <property type="evidence" value="ECO:0007669"/>
    <property type="project" value="TreeGrafter"/>
</dbReference>
<comment type="caution">
    <text evidence="3">The sequence shown here is derived from an EMBL/GenBank/DDBJ whole genome shotgun (WGS) entry which is preliminary data.</text>
</comment>
<feature type="region of interest" description="Disordered" evidence="1">
    <location>
        <begin position="221"/>
        <end position="248"/>
    </location>
</feature>
<dbReference type="PROSITE" id="PS50076">
    <property type="entry name" value="DNAJ_2"/>
    <property type="match status" value="1"/>
</dbReference>
<proteinExistence type="predicted"/>
<dbReference type="GO" id="GO:0031072">
    <property type="term" value="F:heat shock protein binding"/>
    <property type="evidence" value="ECO:0007669"/>
    <property type="project" value="TreeGrafter"/>
</dbReference>
<dbReference type="Pfam" id="PF23302">
    <property type="entry name" value="HTH_DNAJC9"/>
    <property type="match status" value="1"/>
</dbReference>
<dbReference type="Pfam" id="PF00226">
    <property type="entry name" value="DnaJ"/>
    <property type="match status" value="1"/>
</dbReference>
<dbReference type="Gene3D" id="1.10.287.110">
    <property type="entry name" value="DnaJ domain"/>
    <property type="match status" value="1"/>
</dbReference>
<dbReference type="AlphaFoldDB" id="A0A9W8LRQ5"/>
<evidence type="ECO:0000313" key="4">
    <source>
        <dbReference type="Proteomes" id="UP001140094"/>
    </source>
</evidence>
<evidence type="ECO:0000259" key="2">
    <source>
        <dbReference type="PROSITE" id="PS50076"/>
    </source>
</evidence>
<dbReference type="SUPFAM" id="SSF46565">
    <property type="entry name" value="Chaperone J-domain"/>
    <property type="match status" value="1"/>
</dbReference>
<dbReference type="CDD" id="cd06257">
    <property type="entry name" value="DnaJ"/>
    <property type="match status" value="1"/>
</dbReference>